<gene>
    <name evidence="1" type="ORF">EDB81DRAFT_492644</name>
</gene>
<dbReference type="EMBL" id="JAGMUV010000008">
    <property type="protein sequence ID" value="KAH7146422.1"/>
    <property type="molecule type" value="Genomic_DNA"/>
</dbReference>
<evidence type="ECO:0000313" key="2">
    <source>
        <dbReference type="Proteomes" id="UP000738349"/>
    </source>
</evidence>
<reference evidence="1" key="1">
    <citation type="journal article" date="2021" name="Nat. Commun.">
        <title>Genetic determinants of endophytism in the Arabidopsis root mycobiome.</title>
        <authorList>
            <person name="Mesny F."/>
            <person name="Miyauchi S."/>
            <person name="Thiergart T."/>
            <person name="Pickel B."/>
            <person name="Atanasova L."/>
            <person name="Karlsson M."/>
            <person name="Huettel B."/>
            <person name="Barry K.W."/>
            <person name="Haridas S."/>
            <person name="Chen C."/>
            <person name="Bauer D."/>
            <person name="Andreopoulos W."/>
            <person name="Pangilinan J."/>
            <person name="LaButti K."/>
            <person name="Riley R."/>
            <person name="Lipzen A."/>
            <person name="Clum A."/>
            <person name="Drula E."/>
            <person name="Henrissat B."/>
            <person name="Kohler A."/>
            <person name="Grigoriev I.V."/>
            <person name="Martin F.M."/>
            <person name="Hacquard S."/>
        </authorList>
    </citation>
    <scope>NUCLEOTIDE SEQUENCE</scope>
    <source>
        <strain evidence="1">MPI-CAGE-AT-0147</strain>
    </source>
</reference>
<accession>A0A9P9EWR5</accession>
<keyword evidence="2" id="KW-1185">Reference proteome</keyword>
<name>A0A9P9EWR5_9HYPO</name>
<dbReference type="AlphaFoldDB" id="A0A9P9EWR5"/>
<dbReference type="Proteomes" id="UP000738349">
    <property type="component" value="Unassembled WGS sequence"/>
</dbReference>
<evidence type="ECO:0000313" key="1">
    <source>
        <dbReference type="EMBL" id="KAH7146422.1"/>
    </source>
</evidence>
<sequence>MLLPPALLLASWDARVPASSAEALAEWCVKRKLTRWAEWPWWNCALWRPCESPFSKGLDSMTGVGAGLSLSIASRFGHELVESPTAPLPSTHRRCIRSSSSDSCQRVDLLIQYILIFIAFFSDFPSWYPLSA</sequence>
<proteinExistence type="predicted"/>
<organism evidence="1 2">
    <name type="scientific">Dactylonectria macrodidyma</name>
    <dbReference type="NCBI Taxonomy" id="307937"/>
    <lineage>
        <taxon>Eukaryota</taxon>
        <taxon>Fungi</taxon>
        <taxon>Dikarya</taxon>
        <taxon>Ascomycota</taxon>
        <taxon>Pezizomycotina</taxon>
        <taxon>Sordariomycetes</taxon>
        <taxon>Hypocreomycetidae</taxon>
        <taxon>Hypocreales</taxon>
        <taxon>Nectriaceae</taxon>
        <taxon>Dactylonectria</taxon>
    </lineage>
</organism>
<protein>
    <submittedName>
        <fullName evidence="1">Uncharacterized protein</fullName>
    </submittedName>
</protein>
<comment type="caution">
    <text evidence="1">The sequence shown here is derived from an EMBL/GenBank/DDBJ whole genome shotgun (WGS) entry which is preliminary data.</text>
</comment>